<dbReference type="InterPro" id="IPR006145">
    <property type="entry name" value="PsdUridine_synth_RsuA/RluA"/>
</dbReference>
<dbReference type="EC" id="5.4.99.-" evidence="4"/>
<dbReference type="PROSITE" id="PS01129">
    <property type="entry name" value="PSI_RLU"/>
    <property type="match status" value="1"/>
</dbReference>
<evidence type="ECO:0000256" key="2">
    <source>
        <dbReference type="ARBA" id="ARBA00010876"/>
    </source>
</evidence>
<protein>
    <recommendedName>
        <fullName evidence="4">Pseudouridine synthase</fullName>
        <ecNumber evidence="4">5.4.99.-</ecNumber>
    </recommendedName>
</protein>
<feature type="domain" description="Pseudouridine synthase RsuA/RluA-like" evidence="5">
    <location>
        <begin position="93"/>
        <end position="242"/>
    </location>
</feature>
<keyword evidence="4" id="KW-0413">Isomerase</keyword>
<dbReference type="GO" id="GO:0140098">
    <property type="term" value="F:catalytic activity, acting on RNA"/>
    <property type="evidence" value="ECO:0007669"/>
    <property type="project" value="UniProtKB-ARBA"/>
</dbReference>
<dbReference type="Pfam" id="PF00849">
    <property type="entry name" value="PseudoU_synth_2"/>
    <property type="match status" value="1"/>
</dbReference>
<organism evidence="6 7">
    <name type="scientific">Candidatus Erysipelatoclostridium merdavium</name>
    <dbReference type="NCBI Taxonomy" id="2838566"/>
    <lineage>
        <taxon>Bacteria</taxon>
        <taxon>Bacillati</taxon>
        <taxon>Bacillota</taxon>
        <taxon>Erysipelotrichia</taxon>
        <taxon>Erysipelotrichales</taxon>
        <taxon>Erysipelotrichales incertae sedis</taxon>
    </lineage>
</organism>
<sequence>MKYQIKGDYLIIEINDDFAGMSIEQFFNYFHLSRKTIHLLKQNKQYALNNNFVTSNTLLKQGDSLKVLAFDQGIDYQFQSYPLTVVYEDDFILIVNKPINTAIYPEDKNGLNTLCNYVANYYLETNQYIPVRHIHRLDKDTTGLVMFCKCAFLQPKLDIMMANKEIKRTYLAIVDGIVKRDLIINKPISRDRHQNRMRTSNNGKKAVTKVHVLKRSFPSNYTVVKCDLQTGRKHQIRVHLSSINHPLLSDPLYGTNSKLINRVALHGYKLEFNHPFFNQKITVFADIPDDMKFIGKIDLQ</sequence>
<comment type="caution">
    <text evidence="6">The sequence shown here is derived from an EMBL/GenBank/DDBJ whole genome shotgun (WGS) entry which is preliminary data.</text>
</comment>
<evidence type="ECO:0000313" key="6">
    <source>
        <dbReference type="EMBL" id="HIX82888.1"/>
    </source>
</evidence>
<dbReference type="InterPro" id="IPR050188">
    <property type="entry name" value="RluA_PseudoU_synthase"/>
</dbReference>
<dbReference type="SUPFAM" id="SSF55120">
    <property type="entry name" value="Pseudouridine synthase"/>
    <property type="match status" value="1"/>
</dbReference>
<feature type="active site" evidence="3">
    <location>
        <position position="138"/>
    </location>
</feature>
<dbReference type="GO" id="GO:0003723">
    <property type="term" value="F:RNA binding"/>
    <property type="evidence" value="ECO:0007669"/>
    <property type="project" value="InterPro"/>
</dbReference>
<evidence type="ECO:0000313" key="7">
    <source>
        <dbReference type="Proteomes" id="UP000886724"/>
    </source>
</evidence>
<comment type="similarity">
    <text evidence="2 4">Belongs to the pseudouridine synthase RluA family.</text>
</comment>
<dbReference type="InterPro" id="IPR006224">
    <property type="entry name" value="PsdUridine_synth_RluA-like_CS"/>
</dbReference>
<reference evidence="6" key="1">
    <citation type="journal article" date="2021" name="PeerJ">
        <title>Extensive microbial diversity within the chicken gut microbiome revealed by metagenomics and culture.</title>
        <authorList>
            <person name="Gilroy R."/>
            <person name="Ravi A."/>
            <person name="Getino M."/>
            <person name="Pursley I."/>
            <person name="Horton D.L."/>
            <person name="Alikhan N.F."/>
            <person name="Baker D."/>
            <person name="Gharbi K."/>
            <person name="Hall N."/>
            <person name="Watson M."/>
            <person name="Adriaenssens E.M."/>
            <person name="Foster-Nyarko E."/>
            <person name="Jarju S."/>
            <person name="Secka A."/>
            <person name="Antonio M."/>
            <person name="Oren A."/>
            <person name="Chaudhuri R.R."/>
            <person name="La Ragione R."/>
            <person name="Hildebrand F."/>
            <person name="Pallen M.J."/>
        </authorList>
    </citation>
    <scope>NUCLEOTIDE SEQUENCE</scope>
    <source>
        <strain evidence="6">ChiGjej1B1-14440</strain>
    </source>
</reference>
<name>A0A9D2BNV6_9FIRM</name>
<dbReference type="EMBL" id="DXET01000293">
    <property type="protein sequence ID" value="HIX82888.1"/>
    <property type="molecule type" value="Genomic_DNA"/>
</dbReference>
<dbReference type="GO" id="GO:0000455">
    <property type="term" value="P:enzyme-directed rRNA pseudouridine synthesis"/>
    <property type="evidence" value="ECO:0007669"/>
    <property type="project" value="TreeGrafter"/>
</dbReference>
<reference evidence="6" key="2">
    <citation type="submission" date="2021-04" db="EMBL/GenBank/DDBJ databases">
        <authorList>
            <person name="Gilroy R."/>
        </authorList>
    </citation>
    <scope>NUCLEOTIDE SEQUENCE</scope>
    <source>
        <strain evidence="6">ChiGjej1B1-14440</strain>
    </source>
</reference>
<dbReference type="NCBIfam" id="TIGR00005">
    <property type="entry name" value="rluA_subfam"/>
    <property type="match status" value="1"/>
</dbReference>
<dbReference type="CDD" id="cd02869">
    <property type="entry name" value="PseudoU_synth_RluA_like"/>
    <property type="match status" value="1"/>
</dbReference>
<dbReference type="GO" id="GO:0009982">
    <property type="term" value="F:pseudouridine synthase activity"/>
    <property type="evidence" value="ECO:0007669"/>
    <property type="project" value="InterPro"/>
</dbReference>
<evidence type="ECO:0000256" key="1">
    <source>
        <dbReference type="ARBA" id="ARBA00000073"/>
    </source>
</evidence>
<gene>
    <name evidence="6" type="ORF">H9980_13115</name>
</gene>
<evidence type="ECO:0000259" key="5">
    <source>
        <dbReference type="Pfam" id="PF00849"/>
    </source>
</evidence>
<dbReference type="InterPro" id="IPR006225">
    <property type="entry name" value="PsdUridine_synth_RluC/D"/>
</dbReference>
<proteinExistence type="inferred from homology"/>
<comment type="function">
    <text evidence="4">Responsible for synthesis of pseudouridine from uracil.</text>
</comment>
<evidence type="ECO:0000256" key="3">
    <source>
        <dbReference type="PIRSR" id="PIRSR606225-1"/>
    </source>
</evidence>
<dbReference type="PANTHER" id="PTHR21600">
    <property type="entry name" value="MITOCHONDRIAL RNA PSEUDOURIDINE SYNTHASE"/>
    <property type="match status" value="1"/>
</dbReference>
<accession>A0A9D2BNV6</accession>
<dbReference type="AlphaFoldDB" id="A0A9D2BNV6"/>
<dbReference type="Proteomes" id="UP000886724">
    <property type="component" value="Unassembled WGS sequence"/>
</dbReference>
<dbReference type="PANTHER" id="PTHR21600:SF71">
    <property type="entry name" value="PSEUDOURIDINE SYNTHASE"/>
    <property type="match status" value="1"/>
</dbReference>
<dbReference type="InterPro" id="IPR020103">
    <property type="entry name" value="PsdUridine_synth_cat_dom_sf"/>
</dbReference>
<dbReference type="Gene3D" id="3.30.2350.10">
    <property type="entry name" value="Pseudouridine synthase"/>
    <property type="match status" value="1"/>
</dbReference>
<comment type="catalytic activity">
    <reaction evidence="1 4">
        <text>a uridine in RNA = a pseudouridine in RNA</text>
        <dbReference type="Rhea" id="RHEA:48348"/>
        <dbReference type="Rhea" id="RHEA-COMP:12068"/>
        <dbReference type="Rhea" id="RHEA-COMP:12069"/>
        <dbReference type="ChEBI" id="CHEBI:65314"/>
        <dbReference type="ChEBI" id="CHEBI:65315"/>
    </reaction>
</comment>
<evidence type="ECO:0000256" key="4">
    <source>
        <dbReference type="RuleBase" id="RU362028"/>
    </source>
</evidence>